<dbReference type="AlphaFoldDB" id="A0A835UGF7"/>
<keyword evidence="4 7" id="KW-0443">Lipid metabolism</keyword>
<accession>A0A835UGF7</accession>
<dbReference type="Proteomes" id="UP000636800">
    <property type="component" value="Chromosome 12"/>
</dbReference>
<comment type="caution">
    <text evidence="10">The sequence shown here is derived from an EMBL/GenBank/DDBJ whole genome shotgun (WGS) entry which is preliminary data.</text>
</comment>
<dbReference type="InterPro" id="IPR000089">
    <property type="entry name" value="Biotin_lipoyl"/>
</dbReference>
<evidence type="ECO:0000259" key="9">
    <source>
        <dbReference type="PROSITE" id="PS50968"/>
    </source>
</evidence>
<dbReference type="CDD" id="cd06850">
    <property type="entry name" value="biotinyl_domain"/>
    <property type="match status" value="1"/>
</dbReference>
<reference evidence="10 11" key="1">
    <citation type="journal article" date="2020" name="Nat. Food">
        <title>A phased Vanilla planifolia genome enables genetic improvement of flavour and production.</title>
        <authorList>
            <person name="Hasing T."/>
            <person name="Tang H."/>
            <person name="Brym M."/>
            <person name="Khazi F."/>
            <person name="Huang T."/>
            <person name="Chambers A.H."/>
        </authorList>
    </citation>
    <scope>NUCLEOTIDE SEQUENCE [LARGE SCALE GENOMIC DNA]</scope>
    <source>
        <tissue evidence="10">Leaf</tissue>
    </source>
</reference>
<feature type="domain" description="Lipoyl-binding" evidence="9">
    <location>
        <begin position="183"/>
        <end position="259"/>
    </location>
</feature>
<evidence type="ECO:0000313" key="11">
    <source>
        <dbReference type="Proteomes" id="UP000636800"/>
    </source>
</evidence>
<feature type="region of interest" description="Disordered" evidence="8">
    <location>
        <begin position="141"/>
        <end position="185"/>
    </location>
</feature>
<comment type="pathway">
    <text evidence="1 7">Lipid metabolism; fatty acid biosynthesis.</text>
</comment>
<evidence type="ECO:0000256" key="4">
    <source>
        <dbReference type="ARBA" id="ARBA00023098"/>
    </source>
</evidence>
<name>A0A835UGF7_VANPL</name>
<dbReference type="Gene3D" id="2.40.50.100">
    <property type="match status" value="1"/>
</dbReference>
<gene>
    <name evidence="10" type="ORF">HPP92_023628</name>
</gene>
<dbReference type="GO" id="GO:0009317">
    <property type="term" value="C:acetyl-CoA carboxylase complex"/>
    <property type="evidence" value="ECO:0007669"/>
    <property type="project" value="InterPro"/>
</dbReference>
<dbReference type="FunFam" id="2.40.50.100:FF:000003">
    <property type="entry name" value="Acetyl-CoA carboxylase biotin carboxyl carrier protein"/>
    <property type="match status" value="1"/>
</dbReference>
<dbReference type="PANTHER" id="PTHR43416">
    <property type="entry name" value="DIHYDROLIPOYLLYSINE-RESIDUE SUCCINYLTRANSFERASE COMPONENT OF 2-OXOGLUTARATE DEHYDROGENASE COMPLEX, MITOCHONDRIAL-RELATED"/>
    <property type="match status" value="1"/>
</dbReference>
<evidence type="ECO:0000256" key="8">
    <source>
        <dbReference type="SAM" id="MobiDB-lite"/>
    </source>
</evidence>
<evidence type="ECO:0000256" key="3">
    <source>
        <dbReference type="ARBA" id="ARBA00022832"/>
    </source>
</evidence>
<evidence type="ECO:0000313" key="10">
    <source>
        <dbReference type="EMBL" id="KAG0458471.1"/>
    </source>
</evidence>
<dbReference type="InterPro" id="IPR011053">
    <property type="entry name" value="Single_hybrid_motif"/>
</dbReference>
<proteinExistence type="predicted"/>
<sequence>MASISIPCPKCSLFLLNGAPRRFSFVPAARVSMQLHNGRNFHVLKAQFPEAIVENSSNSSLKTKSDIQQPEDIINKEENSTVQADVPDNTLSAFLSEVSELIKLVDSRDITELQLKQKDCEIIIKKKEALQQPTPAAPVLMMQPPHGFPMQPQVSQAPPAPSSPPPSTPSLALPPAKGSNSSLPPLKSPMVGTFYCSPAPGEPPFVKVGDKVNKGQVVCIIEAMKLMNEIEADRSGTVLEIFLEDGKQVVVDTPLLIIGP</sequence>
<keyword evidence="2 7" id="KW-0444">Lipid biosynthesis</keyword>
<keyword evidence="7" id="KW-0934">Plastid</keyword>
<dbReference type="InterPro" id="IPR001249">
    <property type="entry name" value="AcCoA_biotinCC"/>
</dbReference>
<dbReference type="InterPro" id="IPR050537">
    <property type="entry name" value="2-oxoacid_dehydrogenase"/>
</dbReference>
<dbReference type="InterPro" id="IPR001882">
    <property type="entry name" value="Biotin_BS"/>
</dbReference>
<dbReference type="PANTHER" id="PTHR43416:SF38">
    <property type="entry name" value="BIOTIN CARBOXYL CARRIER PROTEIN OF ACETYL-COA CARBOXYLASE 1, CHLOROPLASTIC"/>
    <property type="match status" value="1"/>
</dbReference>
<organism evidence="10 11">
    <name type="scientific">Vanilla planifolia</name>
    <name type="common">Vanilla</name>
    <dbReference type="NCBI Taxonomy" id="51239"/>
    <lineage>
        <taxon>Eukaryota</taxon>
        <taxon>Viridiplantae</taxon>
        <taxon>Streptophyta</taxon>
        <taxon>Embryophyta</taxon>
        <taxon>Tracheophyta</taxon>
        <taxon>Spermatophyta</taxon>
        <taxon>Magnoliopsida</taxon>
        <taxon>Liliopsida</taxon>
        <taxon>Asparagales</taxon>
        <taxon>Orchidaceae</taxon>
        <taxon>Vanilloideae</taxon>
        <taxon>Vanilleae</taxon>
        <taxon>Vanilla</taxon>
    </lineage>
</organism>
<evidence type="ECO:0000256" key="7">
    <source>
        <dbReference type="RuleBase" id="RU364072"/>
    </source>
</evidence>
<dbReference type="NCBIfam" id="TIGR00531">
    <property type="entry name" value="BCCP"/>
    <property type="match status" value="1"/>
</dbReference>
<evidence type="ECO:0000256" key="6">
    <source>
        <dbReference type="ARBA" id="ARBA00023267"/>
    </source>
</evidence>
<feature type="compositionally biased region" description="Pro residues" evidence="8">
    <location>
        <begin position="158"/>
        <end position="168"/>
    </location>
</feature>
<evidence type="ECO:0000256" key="2">
    <source>
        <dbReference type="ARBA" id="ARBA00022516"/>
    </source>
</evidence>
<keyword evidence="11" id="KW-1185">Reference proteome</keyword>
<dbReference type="Pfam" id="PF00364">
    <property type="entry name" value="Biotin_lipoyl"/>
    <property type="match status" value="1"/>
</dbReference>
<dbReference type="GO" id="GO:0009507">
    <property type="term" value="C:chloroplast"/>
    <property type="evidence" value="ECO:0007669"/>
    <property type="project" value="UniProtKB-SubCell"/>
</dbReference>
<dbReference type="GO" id="GO:0006633">
    <property type="term" value="P:fatty acid biosynthetic process"/>
    <property type="evidence" value="ECO:0007669"/>
    <property type="project" value="UniProtKB-UniPathway"/>
</dbReference>
<evidence type="ECO:0000256" key="5">
    <source>
        <dbReference type="ARBA" id="ARBA00023160"/>
    </source>
</evidence>
<comment type="function">
    <text evidence="7">This protein is a component of the acetyl coenzyme A carboxylase complex; first, biotin carboxylase catalyzes the carboxylation of the carrier protein and then the transcarboxylase transfers the carboxyl group to form malonyl-CoA.</text>
</comment>
<keyword evidence="7" id="KW-0150">Chloroplast</keyword>
<keyword evidence="6 7" id="KW-0092">Biotin</keyword>
<keyword evidence="3 7" id="KW-0276">Fatty acid metabolism</keyword>
<dbReference type="SUPFAM" id="SSF51230">
    <property type="entry name" value="Single hybrid motif"/>
    <property type="match status" value="1"/>
</dbReference>
<dbReference type="PROSITE" id="PS50968">
    <property type="entry name" value="BIOTINYL_LIPOYL"/>
    <property type="match status" value="1"/>
</dbReference>
<dbReference type="PRINTS" id="PR01071">
    <property type="entry name" value="ACOABIOTINCC"/>
</dbReference>
<evidence type="ECO:0000256" key="1">
    <source>
        <dbReference type="ARBA" id="ARBA00005194"/>
    </source>
</evidence>
<comment type="subcellular location">
    <subcellularLocation>
        <location evidence="7">Plastid</location>
        <location evidence="7">Chloroplast</location>
    </subcellularLocation>
</comment>
<protein>
    <recommendedName>
        <fullName evidence="7">Biotin carboxyl carrier protein of acetyl-CoA carboxylase</fullName>
    </recommendedName>
</protein>
<dbReference type="PROSITE" id="PS00188">
    <property type="entry name" value="BIOTIN"/>
    <property type="match status" value="1"/>
</dbReference>
<dbReference type="EMBL" id="JADCNL010000012">
    <property type="protein sequence ID" value="KAG0458471.1"/>
    <property type="molecule type" value="Genomic_DNA"/>
</dbReference>
<dbReference type="UniPathway" id="UPA00094"/>
<dbReference type="GO" id="GO:0003989">
    <property type="term" value="F:acetyl-CoA carboxylase activity"/>
    <property type="evidence" value="ECO:0007669"/>
    <property type="project" value="InterPro"/>
</dbReference>
<keyword evidence="5 7" id="KW-0275">Fatty acid biosynthesis</keyword>